<dbReference type="PANTHER" id="PTHR15615:SF108">
    <property type="entry name" value="PROTEIN CNPPD1"/>
    <property type="match status" value="1"/>
</dbReference>
<dbReference type="VEuPathDB" id="TriTrypDB:ECC02_003553"/>
<comment type="caution">
    <text evidence="1">The sequence shown here is derived from an EMBL/GenBank/DDBJ whole genome shotgun (WGS) entry which is preliminary data.</text>
</comment>
<dbReference type="Proteomes" id="UP000246121">
    <property type="component" value="Unassembled WGS sequence"/>
</dbReference>
<dbReference type="VEuPathDB" id="TriTrypDB:BCY84_03206"/>
<name>A0A2V2VIT6_TRYCR</name>
<reference evidence="1 2" key="1">
    <citation type="journal article" date="2018" name="Microb. Genom.">
        <title>Expanding an expanded genome: long-read sequencing of Trypanosoma cruzi.</title>
        <authorList>
            <person name="Berna L."/>
            <person name="Rodriguez M."/>
            <person name="Chiribao M.L."/>
            <person name="Parodi-Talice A."/>
            <person name="Pita S."/>
            <person name="Rijo G."/>
            <person name="Alvarez-Valin F."/>
            <person name="Robello C."/>
        </authorList>
    </citation>
    <scope>NUCLEOTIDE SEQUENCE [LARGE SCALE GENOMIC DNA]</scope>
    <source>
        <strain evidence="1 2">Dm28c</strain>
    </source>
</reference>
<dbReference type="VEuPathDB" id="TriTrypDB:TCDM_01998"/>
<dbReference type="PANTHER" id="PTHR15615">
    <property type="match status" value="1"/>
</dbReference>
<dbReference type="VEuPathDB" id="TriTrypDB:TcYC6_0075110"/>
<dbReference type="SUPFAM" id="SSF47954">
    <property type="entry name" value="Cyclin-like"/>
    <property type="match status" value="1"/>
</dbReference>
<dbReference type="VEuPathDB" id="TriTrypDB:TcG_02733"/>
<dbReference type="EMBL" id="PRFA01000019">
    <property type="protein sequence ID" value="PWU96337.1"/>
    <property type="molecule type" value="Genomic_DNA"/>
</dbReference>
<dbReference type="VEuPathDB" id="TriTrypDB:Tc_MARK_6266"/>
<dbReference type="InterPro" id="IPR036915">
    <property type="entry name" value="Cyclin-like_sf"/>
</dbReference>
<dbReference type="VEuPathDB" id="TriTrypDB:TcCLB.506925.10"/>
<organism evidence="1 2">
    <name type="scientific">Trypanosoma cruzi</name>
    <dbReference type="NCBI Taxonomy" id="5693"/>
    <lineage>
        <taxon>Eukaryota</taxon>
        <taxon>Discoba</taxon>
        <taxon>Euglenozoa</taxon>
        <taxon>Kinetoplastea</taxon>
        <taxon>Metakinetoplastina</taxon>
        <taxon>Trypanosomatida</taxon>
        <taxon>Trypanosomatidae</taxon>
        <taxon>Trypanosoma</taxon>
        <taxon>Schizotrypanum</taxon>
    </lineage>
</organism>
<dbReference type="VEuPathDB" id="TriTrypDB:TcBrA4_0056210"/>
<evidence type="ECO:0000313" key="2">
    <source>
        <dbReference type="Proteomes" id="UP000246121"/>
    </source>
</evidence>
<proteinExistence type="predicted"/>
<dbReference type="InterPro" id="IPR013922">
    <property type="entry name" value="Cyclin_PHO80-like"/>
</dbReference>
<dbReference type="VEuPathDB" id="TriTrypDB:TcCL_ESM12525"/>
<dbReference type="GO" id="GO:0019901">
    <property type="term" value="F:protein kinase binding"/>
    <property type="evidence" value="ECO:0007669"/>
    <property type="project" value="InterPro"/>
</dbReference>
<evidence type="ECO:0000313" key="1">
    <source>
        <dbReference type="EMBL" id="PWU96337.1"/>
    </source>
</evidence>
<protein>
    <submittedName>
        <fullName evidence="1">Uncharacterized protein</fullName>
    </submittedName>
</protein>
<dbReference type="Gene3D" id="1.10.472.10">
    <property type="entry name" value="Cyclin-like"/>
    <property type="match status" value="1"/>
</dbReference>
<dbReference type="VEuPathDB" id="TriTrypDB:C4B63_19g86"/>
<accession>A0A2V2VIT6</accession>
<dbReference type="VEuPathDB" id="TriTrypDB:TCSYLVIO_007421"/>
<gene>
    <name evidence="1" type="ORF">C4B63_19g86</name>
</gene>
<sequence>MTALSLALGIHDQATTNFGFKDFCDAVEAEAAAANAHQYRMFLLAMESLLQRQWEHYCFHGGNHITKSQQLEEKRLCRYFSVYCMNVEGRGCSDEKKHRKLFGSGAAGPLIDFIYRLICHSHCSIECYPITLALMGRFFVEMRKESVATEYEAAVDHLPCVFAVLLLITAKYRDDNFRSNRYFSQLAELSLIEWNALERLVIRVLRFNVNVPFYEYVAYEKLLLKEMMRQEEKKCGFPSIDQSPRSEKMESLMHLDSKNDMSMLFVDHVEMAMKDNASFHSCGVTASSPSLRSQCPLMSVEDSPVSWRQGV</sequence>
<dbReference type="AlphaFoldDB" id="A0A2V2VIT6"/>